<feature type="signal peptide" evidence="1">
    <location>
        <begin position="1"/>
        <end position="19"/>
    </location>
</feature>
<accession>A0A2W5ND32</accession>
<protein>
    <submittedName>
        <fullName evidence="2">Uncharacterized protein</fullName>
    </submittedName>
</protein>
<evidence type="ECO:0000313" key="3">
    <source>
        <dbReference type="Proteomes" id="UP000249417"/>
    </source>
</evidence>
<dbReference type="EMBL" id="QFQB01000004">
    <property type="protein sequence ID" value="PZQ48635.1"/>
    <property type="molecule type" value="Genomic_DNA"/>
</dbReference>
<feature type="chain" id="PRO_5016028087" evidence="1">
    <location>
        <begin position="20"/>
        <end position="134"/>
    </location>
</feature>
<organism evidence="2 3">
    <name type="scientific">Micavibrio aeruginosavorus</name>
    <dbReference type="NCBI Taxonomy" id="349221"/>
    <lineage>
        <taxon>Bacteria</taxon>
        <taxon>Pseudomonadati</taxon>
        <taxon>Bdellovibrionota</taxon>
        <taxon>Bdellovibrionia</taxon>
        <taxon>Bdellovibrionales</taxon>
        <taxon>Pseudobdellovibrionaceae</taxon>
        <taxon>Micavibrio</taxon>
    </lineage>
</organism>
<comment type="caution">
    <text evidence="2">The sequence shown here is derived from an EMBL/GenBank/DDBJ whole genome shotgun (WGS) entry which is preliminary data.</text>
</comment>
<dbReference type="Proteomes" id="UP000249417">
    <property type="component" value="Unassembled WGS sequence"/>
</dbReference>
<evidence type="ECO:0000256" key="1">
    <source>
        <dbReference type="SAM" id="SignalP"/>
    </source>
</evidence>
<reference evidence="2 3" key="1">
    <citation type="submission" date="2017-08" db="EMBL/GenBank/DDBJ databases">
        <title>Infants hospitalized years apart are colonized by the same room-sourced microbial strains.</title>
        <authorList>
            <person name="Brooks B."/>
            <person name="Olm M.R."/>
            <person name="Firek B.A."/>
            <person name="Baker R."/>
            <person name="Thomas B.C."/>
            <person name="Morowitz M.J."/>
            <person name="Banfield J.F."/>
        </authorList>
    </citation>
    <scope>NUCLEOTIDE SEQUENCE [LARGE SCALE GENOMIC DNA]</scope>
    <source>
        <strain evidence="2">S2_005_002_R2_29</strain>
    </source>
</reference>
<sequence length="134" mass="14939">MRFVSLFLTALLLVFPAFAQPMLSSGGKEGEILTKPVCSAITNRSDQSMTGTIATAPQKIASGDIVRHRDNFKLAPGEKKQFCATGPFFEGRRLEITLRTLIPLFTCKTKIDREIFLDAEYIDDETRKLSATCY</sequence>
<gene>
    <name evidence="2" type="ORF">DI551_01310</name>
</gene>
<dbReference type="AlphaFoldDB" id="A0A2W5ND32"/>
<name>A0A2W5ND32_9BACT</name>
<keyword evidence="1" id="KW-0732">Signal</keyword>
<evidence type="ECO:0000313" key="2">
    <source>
        <dbReference type="EMBL" id="PZQ48635.1"/>
    </source>
</evidence>
<proteinExistence type="predicted"/>